<accession>A0A8J7TNT8</accession>
<dbReference type="PANTHER" id="PTHR42716">
    <property type="entry name" value="L-ASPARTATE OXIDASE"/>
    <property type="match status" value="1"/>
</dbReference>
<gene>
    <name evidence="2" type="ORF">J0M35_18850</name>
</gene>
<proteinExistence type="predicted"/>
<sequence length="604" mass="66497">MTEAKTYRVLDVESVQAENSQAIRQFQVDAATLRQETYDIAIIGGGMGGLAAALTILRLNANSKVLLVEETSWLGGQMTSQGVSALDENKYIESTGGCASYLELRRKIREYYQNLPELCPQAKEDPLLHPGLSWVTRLSFEPKVAIDIIDALFEPFLGSGNLQIKKRTLVLDAQVSEERQPEENGTRTIDSIILGDLDSGAVSLAKARIFIDASELGDLFPLVGAPYRLGSDSESETGEAHAPEQGDSDNVQDFTYPFVLTRHPLQDHTIAKPNDYDRFLAEGKFSLFGFKIDEEYDGIDPRPPEQGGGKAKHFLPFWTYRRLLAAQLFSGKLESDVSMINWDANDLRGYNIIDKEPEVKQDYLALAKRLSLGFLYWLQTEAPRDDSEKKGYPEFKLDLDVLGTKDGLSKYPYIRESRRLKARTLIVEQDIAATENSDCRARNFADTVGIGLYPIDIHGRQEVPGAGQEARPFQIPYGSLVCASHSNLIAAAKNTGVSHITNGAYRLHPIEWATGVAAGAAAVLTLKEQANGLSINMIGMPNYQSQLLQLQQTLIELGSPLFWLDDIGPSHPRFVEAQKAILTGDVTLSSASLSFAAAHQGLAT</sequence>
<name>A0A8J7TNT8_9BACT</name>
<evidence type="ECO:0000313" key="2">
    <source>
        <dbReference type="EMBL" id="MBN8662436.1"/>
    </source>
</evidence>
<reference evidence="2" key="1">
    <citation type="submission" date="2021-02" db="EMBL/GenBank/DDBJ databases">
        <title>Genome-Resolved Metagenomics of a Microbial Community Performing Photosynthetic Biological Nutrient Removal.</title>
        <authorList>
            <person name="Mcdaniel E.A."/>
        </authorList>
    </citation>
    <scope>NUCLEOTIDE SEQUENCE</scope>
    <source>
        <strain evidence="2">UWPOB_OBS1</strain>
    </source>
</reference>
<evidence type="ECO:0000313" key="3">
    <source>
        <dbReference type="Proteomes" id="UP000664277"/>
    </source>
</evidence>
<protein>
    <submittedName>
        <fullName evidence="2">FAD-dependent oxidoreductase</fullName>
    </submittedName>
</protein>
<evidence type="ECO:0000256" key="1">
    <source>
        <dbReference type="SAM" id="MobiDB-lite"/>
    </source>
</evidence>
<feature type="region of interest" description="Disordered" evidence="1">
    <location>
        <begin position="231"/>
        <end position="250"/>
    </location>
</feature>
<dbReference type="AlphaFoldDB" id="A0A8J7TNT8"/>
<dbReference type="Proteomes" id="UP000664277">
    <property type="component" value="Unassembled WGS sequence"/>
</dbReference>
<dbReference type="InterPro" id="IPR036188">
    <property type="entry name" value="FAD/NAD-bd_sf"/>
</dbReference>
<dbReference type="GO" id="GO:0009435">
    <property type="term" value="P:NAD+ biosynthetic process"/>
    <property type="evidence" value="ECO:0007669"/>
    <property type="project" value="InterPro"/>
</dbReference>
<dbReference type="SUPFAM" id="SSF51905">
    <property type="entry name" value="FAD/NAD(P)-binding domain"/>
    <property type="match status" value="1"/>
</dbReference>
<dbReference type="EMBL" id="JAFLCK010000039">
    <property type="protein sequence ID" value="MBN8662436.1"/>
    <property type="molecule type" value="Genomic_DNA"/>
</dbReference>
<dbReference type="Gene3D" id="3.50.50.60">
    <property type="entry name" value="FAD/NAD(P)-binding domain"/>
    <property type="match status" value="1"/>
</dbReference>
<dbReference type="Pfam" id="PF12831">
    <property type="entry name" value="FAD_oxidored"/>
    <property type="match status" value="1"/>
</dbReference>
<organism evidence="2 3">
    <name type="scientific">Candidatus Obscuribacter phosphatis</name>
    <dbReference type="NCBI Taxonomy" id="1906157"/>
    <lineage>
        <taxon>Bacteria</taxon>
        <taxon>Bacillati</taxon>
        <taxon>Candidatus Melainabacteria</taxon>
        <taxon>Candidatus Obscuribacterales</taxon>
        <taxon>Candidatus Obscuribacteraceae</taxon>
        <taxon>Candidatus Obscuribacter</taxon>
    </lineage>
</organism>
<dbReference type="GO" id="GO:0008734">
    <property type="term" value="F:L-aspartate oxidase activity"/>
    <property type="evidence" value="ECO:0007669"/>
    <property type="project" value="InterPro"/>
</dbReference>
<comment type="caution">
    <text evidence="2">The sequence shown here is derived from an EMBL/GenBank/DDBJ whole genome shotgun (WGS) entry which is preliminary data.</text>
</comment>
<dbReference type="PANTHER" id="PTHR42716:SF1">
    <property type="entry name" value="SLL0471 PROTEIN"/>
    <property type="match status" value="1"/>
</dbReference>
<dbReference type="InterPro" id="IPR005288">
    <property type="entry name" value="NadB"/>
</dbReference>